<sequence length="237" mass="22937">MGPTGTTGITGATGVTGAIGPTGVTGAIGPTGVTGSTGTTGATGVTGSTGVTGATGVTGVTGATGVTGVTGATGATGPAFSEGFSAFKNTLAVSGSTSITNWSVASPYFTTPAFNPTTGIFTVPTTGRYSFEATINYSTAAAITVTLGAGINPSFAIRQNATTNLISGLFPVLNVNVALVLTLRAVLGNGTITLAGEVNLNAGDTIDLFYEANGLTISLTLGGANSGGIVWSCHRIS</sequence>
<evidence type="ECO:0000256" key="2">
    <source>
        <dbReference type="SAM" id="MobiDB-lite"/>
    </source>
</evidence>
<proteinExistence type="predicted"/>
<dbReference type="InterPro" id="IPR008983">
    <property type="entry name" value="Tumour_necrosis_fac-like_dom"/>
</dbReference>
<protein>
    <submittedName>
        <fullName evidence="3">Uncharacterized protein</fullName>
    </submittedName>
</protein>
<dbReference type="InterPro" id="IPR050938">
    <property type="entry name" value="Collagen_Structural_Proteins"/>
</dbReference>
<dbReference type="EMBL" id="CP122283">
    <property type="protein sequence ID" value="WGF41049.1"/>
    <property type="molecule type" value="Genomic_DNA"/>
</dbReference>
<organism evidence="3 4">
    <name type="scientific">Lysinibacillus capsici</name>
    <dbReference type="NCBI Taxonomy" id="2115968"/>
    <lineage>
        <taxon>Bacteria</taxon>
        <taxon>Bacillati</taxon>
        <taxon>Bacillota</taxon>
        <taxon>Bacilli</taxon>
        <taxon>Bacillales</taxon>
        <taxon>Bacillaceae</taxon>
        <taxon>Lysinibacillus</taxon>
    </lineage>
</organism>
<evidence type="ECO:0000256" key="1">
    <source>
        <dbReference type="ARBA" id="ARBA00022737"/>
    </source>
</evidence>
<gene>
    <name evidence="3" type="ORF">QBO96_11020</name>
</gene>
<dbReference type="InterPro" id="IPR008160">
    <property type="entry name" value="Collagen"/>
</dbReference>
<dbReference type="Gene3D" id="2.60.120.40">
    <property type="match status" value="1"/>
</dbReference>
<dbReference type="Pfam" id="PF01391">
    <property type="entry name" value="Collagen"/>
    <property type="match status" value="1"/>
</dbReference>
<reference evidence="3 4" key="1">
    <citation type="submission" date="2023-04" db="EMBL/GenBank/DDBJ databases">
        <title>Genomic of Lysinibacillus capsici TSBLM.</title>
        <authorList>
            <person name="Hu X.S."/>
            <person name="Yu C.H."/>
        </authorList>
    </citation>
    <scope>NUCLEOTIDE SEQUENCE [LARGE SCALE GENOMIC DNA]</scope>
    <source>
        <strain evidence="3 4">TSBLM</strain>
    </source>
</reference>
<name>A0ABY8KNL7_9BACI</name>
<accession>A0ABY8KNL7</accession>
<evidence type="ECO:0000313" key="3">
    <source>
        <dbReference type="EMBL" id="WGF41049.1"/>
    </source>
</evidence>
<evidence type="ECO:0000313" key="4">
    <source>
        <dbReference type="Proteomes" id="UP001244564"/>
    </source>
</evidence>
<dbReference type="PANTHER" id="PTHR37456:SF3">
    <property type="entry name" value="COLLAGEN ALPHA-1(XXV) CHAIN"/>
    <property type="match status" value="1"/>
</dbReference>
<dbReference type="PANTHER" id="PTHR37456">
    <property type="entry name" value="SI:CH211-266K2.1"/>
    <property type="match status" value="1"/>
</dbReference>
<keyword evidence="1" id="KW-0677">Repeat</keyword>
<dbReference type="Proteomes" id="UP001244564">
    <property type="component" value="Chromosome"/>
</dbReference>
<feature type="region of interest" description="Disordered" evidence="2">
    <location>
        <begin position="1"/>
        <end position="54"/>
    </location>
</feature>
<keyword evidence="4" id="KW-1185">Reference proteome</keyword>
<dbReference type="SUPFAM" id="SSF49842">
    <property type="entry name" value="TNF-like"/>
    <property type="match status" value="1"/>
</dbReference>